<comment type="caution">
    <text evidence="3">The sequence shown here is derived from an EMBL/GenBank/DDBJ whole genome shotgun (WGS) entry which is preliminary data.</text>
</comment>
<name>A0A9W7ECX2_9STRA</name>
<keyword evidence="4" id="KW-1185">Reference proteome</keyword>
<dbReference type="InterPro" id="IPR012334">
    <property type="entry name" value="Pectin_lyas_fold"/>
</dbReference>
<dbReference type="AlphaFoldDB" id="A0A9W7ECX2"/>
<dbReference type="InterPro" id="IPR039448">
    <property type="entry name" value="Beta_helix"/>
</dbReference>
<sequence>MESLPELPFAHCATYLTIFGIQQLSSTSKANREFTQSEGLWYMICESRGKRPPPLAQSALGSNHFRTYFLRNPTVPTSECPTLADAYNAILRGKQSHATVHVLAGSVLESQLPLIDNVEITIEVVRLPQSQSQSSSDPSFPPPTAALVTGSGPNAALHNTPLVSIGENGAFRAKNVSFFHCSQGDNIWTGNSTFFISGGSLTLTECSVQSSSGRGIVSCRGGQVVLDSTLVHDCAATGVYCGGLSSSVKMEACNVLRNGVGGREIPKGHSGLYIEASESTITDCFVSANSLTGFTLVRGGKAQVCSCDIYENGSEAFTVEDTTTMGTTYNLVDNYFDETESDLVQGENRRLGHTSRRGRRNSIMERFAASRRAWIEIPGAWDLEMQLDADHLVGTPTQVDVFMVSIVAVNATLAAIAFYALTKGFSMVVLE</sequence>
<dbReference type="Pfam" id="PF13229">
    <property type="entry name" value="Beta_helix"/>
    <property type="match status" value="1"/>
</dbReference>
<accession>A0A9W7ECX2</accession>
<feature type="domain" description="Right handed beta helix" evidence="2">
    <location>
        <begin position="164"/>
        <end position="324"/>
    </location>
</feature>
<evidence type="ECO:0000256" key="1">
    <source>
        <dbReference type="SAM" id="Phobius"/>
    </source>
</evidence>
<keyword evidence="1" id="KW-0472">Membrane</keyword>
<evidence type="ECO:0000259" key="2">
    <source>
        <dbReference type="Pfam" id="PF13229"/>
    </source>
</evidence>
<dbReference type="SUPFAM" id="SSF51126">
    <property type="entry name" value="Pectin lyase-like"/>
    <property type="match status" value="1"/>
</dbReference>
<keyword evidence="1" id="KW-1133">Transmembrane helix</keyword>
<feature type="transmembrane region" description="Helical" evidence="1">
    <location>
        <begin position="401"/>
        <end position="421"/>
    </location>
</feature>
<dbReference type="EMBL" id="BRXW01000642">
    <property type="protein sequence ID" value="GMH71698.1"/>
    <property type="molecule type" value="Genomic_DNA"/>
</dbReference>
<evidence type="ECO:0000313" key="4">
    <source>
        <dbReference type="Proteomes" id="UP001165122"/>
    </source>
</evidence>
<protein>
    <recommendedName>
        <fullName evidence="2">Right handed beta helix domain-containing protein</fullName>
    </recommendedName>
</protein>
<dbReference type="Gene3D" id="2.160.20.10">
    <property type="entry name" value="Single-stranded right-handed beta-helix, Pectin lyase-like"/>
    <property type="match status" value="1"/>
</dbReference>
<reference evidence="4" key="1">
    <citation type="journal article" date="2023" name="Commun. Biol.">
        <title>Genome analysis of Parmales, the sister group of diatoms, reveals the evolutionary specialization of diatoms from phago-mixotrophs to photoautotrophs.</title>
        <authorList>
            <person name="Ban H."/>
            <person name="Sato S."/>
            <person name="Yoshikawa S."/>
            <person name="Yamada K."/>
            <person name="Nakamura Y."/>
            <person name="Ichinomiya M."/>
            <person name="Sato N."/>
            <person name="Blanc-Mathieu R."/>
            <person name="Endo H."/>
            <person name="Kuwata A."/>
            <person name="Ogata H."/>
        </authorList>
    </citation>
    <scope>NUCLEOTIDE SEQUENCE [LARGE SCALE GENOMIC DNA]</scope>
    <source>
        <strain evidence="4">NIES 3700</strain>
    </source>
</reference>
<organism evidence="3 4">
    <name type="scientific">Triparma laevis f. longispina</name>
    <dbReference type="NCBI Taxonomy" id="1714387"/>
    <lineage>
        <taxon>Eukaryota</taxon>
        <taxon>Sar</taxon>
        <taxon>Stramenopiles</taxon>
        <taxon>Ochrophyta</taxon>
        <taxon>Bolidophyceae</taxon>
        <taxon>Parmales</taxon>
        <taxon>Triparmaceae</taxon>
        <taxon>Triparma</taxon>
    </lineage>
</organism>
<gene>
    <name evidence="3" type="ORF">TrLO_g15424</name>
</gene>
<evidence type="ECO:0000313" key="3">
    <source>
        <dbReference type="EMBL" id="GMH71698.1"/>
    </source>
</evidence>
<dbReference type="Proteomes" id="UP001165122">
    <property type="component" value="Unassembled WGS sequence"/>
</dbReference>
<keyword evidence="1" id="KW-0812">Transmembrane</keyword>
<proteinExistence type="predicted"/>
<dbReference type="OrthoDB" id="45379at2759"/>
<dbReference type="InterPro" id="IPR011050">
    <property type="entry name" value="Pectin_lyase_fold/virulence"/>
</dbReference>